<evidence type="ECO:0000313" key="1">
    <source>
        <dbReference type="EMBL" id="KAJ2774844.1"/>
    </source>
</evidence>
<accession>A0ACC1K760</accession>
<comment type="caution">
    <text evidence="1">The sequence shown here is derived from an EMBL/GenBank/DDBJ whole genome shotgun (WGS) entry which is preliminary data.</text>
</comment>
<dbReference type="EMBL" id="JANBUJ010000060">
    <property type="protein sequence ID" value="KAJ2774844.1"/>
    <property type="molecule type" value="Genomic_DNA"/>
</dbReference>
<reference evidence="1" key="1">
    <citation type="submission" date="2022-07" db="EMBL/GenBank/DDBJ databases">
        <title>Phylogenomic reconstructions and comparative analyses of Kickxellomycotina fungi.</title>
        <authorList>
            <person name="Reynolds N.K."/>
            <person name="Stajich J.E."/>
            <person name="Barry K."/>
            <person name="Grigoriev I.V."/>
            <person name="Crous P."/>
            <person name="Smith M.E."/>
        </authorList>
    </citation>
    <scope>NUCLEOTIDE SEQUENCE</scope>
    <source>
        <strain evidence="1">CBS 109366</strain>
    </source>
</reference>
<proteinExistence type="predicted"/>
<evidence type="ECO:0000313" key="2">
    <source>
        <dbReference type="Proteomes" id="UP001140234"/>
    </source>
</evidence>
<sequence>MRAKKVVVVYGTCVCIYCVLQADANAAASKYVSLGLVGYSTAVTLVYVQIRRPVFHQVAYALEVAVIMARSMMHQIEVRKTDRRAYSELVSLFWLGAGSFGAAFVLWNIDNIFCSQLRAVRAVVPAVLAPLFQLHAHWHIGTALGCYASIVYQQYLRLVKLGVVDNYRIRKLAFVVPYIDSRHKVQ</sequence>
<dbReference type="Proteomes" id="UP001140234">
    <property type="component" value="Unassembled WGS sequence"/>
</dbReference>
<name>A0ACC1K760_9FUNG</name>
<protein>
    <submittedName>
        <fullName evidence="1">Alkaline ceramidase ydc1</fullName>
    </submittedName>
</protein>
<keyword evidence="2" id="KW-1185">Reference proteome</keyword>
<gene>
    <name evidence="1" type="primary">YDC1_1</name>
    <name evidence="1" type="ORF">IWQ57_000644</name>
</gene>
<organism evidence="1 2">
    <name type="scientific">Coemansia nantahalensis</name>
    <dbReference type="NCBI Taxonomy" id="2789366"/>
    <lineage>
        <taxon>Eukaryota</taxon>
        <taxon>Fungi</taxon>
        <taxon>Fungi incertae sedis</taxon>
        <taxon>Zoopagomycota</taxon>
        <taxon>Kickxellomycotina</taxon>
        <taxon>Kickxellomycetes</taxon>
        <taxon>Kickxellales</taxon>
        <taxon>Kickxellaceae</taxon>
        <taxon>Coemansia</taxon>
    </lineage>
</organism>